<feature type="domain" description="Integrase catalytic" evidence="1">
    <location>
        <begin position="250"/>
        <end position="447"/>
    </location>
</feature>
<dbReference type="InterPro" id="IPR012337">
    <property type="entry name" value="RNaseH-like_sf"/>
</dbReference>
<accession>A0A6J1Q8W8</accession>
<name>A0A6J1Q8W8_9HYME</name>
<dbReference type="Gene3D" id="3.30.420.10">
    <property type="entry name" value="Ribonuclease H-like superfamily/Ribonuclease H"/>
    <property type="match status" value="1"/>
</dbReference>
<keyword evidence="2" id="KW-1185">Reference proteome</keyword>
<dbReference type="Gene3D" id="1.10.340.70">
    <property type="match status" value="1"/>
</dbReference>
<dbReference type="InterPro" id="IPR041588">
    <property type="entry name" value="Integrase_H2C2"/>
</dbReference>
<evidence type="ECO:0000313" key="2">
    <source>
        <dbReference type="Proteomes" id="UP000504618"/>
    </source>
</evidence>
<reference evidence="3" key="1">
    <citation type="submission" date="2025-08" db="UniProtKB">
        <authorList>
            <consortium name="RefSeq"/>
        </authorList>
    </citation>
    <scope>IDENTIFICATION</scope>
    <source>
        <tissue evidence="3">Whole body</tissue>
    </source>
</reference>
<protein>
    <submittedName>
        <fullName evidence="3">Uncharacterized protein LOC112458106</fullName>
    </submittedName>
</protein>
<dbReference type="SUPFAM" id="SSF53098">
    <property type="entry name" value="Ribonuclease H-like"/>
    <property type="match status" value="1"/>
</dbReference>
<dbReference type="OrthoDB" id="6615390at2759"/>
<dbReference type="InterPro" id="IPR001584">
    <property type="entry name" value="Integrase_cat-core"/>
</dbReference>
<dbReference type="InterPro" id="IPR040676">
    <property type="entry name" value="DUF5641"/>
</dbReference>
<proteinExistence type="predicted"/>
<dbReference type="GO" id="GO:0015074">
    <property type="term" value="P:DNA integration"/>
    <property type="evidence" value="ECO:0007669"/>
    <property type="project" value="InterPro"/>
</dbReference>
<dbReference type="AlphaFoldDB" id="A0A6J1Q8W8"/>
<sequence length="564" mass="64305">MPNALPSLKIWWTGPIWLSYDKEQWPQPSASALPEELPEKRSKMIATTLTNTEVLDIFNRYSKFTKLVRVIAYMLRFFENARNLKGSNNPVSSLEKKTRTIKPILPEELNHVIIRLVKLIQAESFPEDIKSLAVRGVVSKGSPILKLNPFIDDSGILRVGGCIKSSFLPYAAKHPMLLPGHHPFSHLIIRHEHEAEFHAGPQATLAAIRQRYWLISARNVVRQIVRKCVTCFRSSPKPASTLMGNLPESRVNIPKKVFDKCGVDYAGPLYYKEGTRRNAKLIKCYIAIFVCFATKAVHIELASSLSSEAFLSVFRRFISRRGCPSDIFSDNGLNFVGADRELRELADLIKNQAMQQQVIDQATSKGVNWHFIPPRSPHHGGLWEAAVKSAKRHLIKMTKDSHLRYEELETLLIQIEAILNSRPLTPVSSDSNDFIFLTPGHFLIGAPITSHPEPSLEEIPLNRLSRWQHVQQLRQHFWRRWSREYLHQCQQRNKWHTQDAAIHIGQMVILKEDNTPPLSWPLGRIQELHIGGDGIARVATIRTMNGSYKRPITRLCLLPIEDSV</sequence>
<dbReference type="GeneID" id="112458106"/>
<dbReference type="PROSITE" id="PS50994">
    <property type="entry name" value="INTEGRASE"/>
    <property type="match status" value="1"/>
</dbReference>
<dbReference type="InterPro" id="IPR036397">
    <property type="entry name" value="RNaseH_sf"/>
</dbReference>
<dbReference type="Proteomes" id="UP000504618">
    <property type="component" value="Unplaced"/>
</dbReference>
<organism evidence="2 3">
    <name type="scientific">Temnothorax curvispinosus</name>
    <dbReference type="NCBI Taxonomy" id="300111"/>
    <lineage>
        <taxon>Eukaryota</taxon>
        <taxon>Metazoa</taxon>
        <taxon>Ecdysozoa</taxon>
        <taxon>Arthropoda</taxon>
        <taxon>Hexapoda</taxon>
        <taxon>Insecta</taxon>
        <taxon>Pterygota</taxon>
        <taxon>Neoptera</taxon>
        <taxon>Endopterygota</taxon>
        <taxon>Hymenoptera</taxon>
        <taxon>Apocrita</taxon>
        <taxon>Aculeata</taxon>
        <taxon>Formicoidea</taxon>
        <taxon>Formicidae</taxon>
        <taxon>Myrmicinae</taxon>
        <taxon>Temnothorax</taxon>
    </lineage>
</organism>
<dbReference type="PANTHER" id="PTHR47331">
    <property type="entry name" value="PHD-TYPE DOMAIN-CONTAINING PROTEIN"/>
    <property type="match status" value="1"/>
</dbReference>
<dbReference type="Pfam" id="PF17921">
    <property type="entry name" value="Integrase_H2C2"/>
    <property type="match status" value="1"/>
</dbReference>
<evidence type="ECO:0000259" key="1">
    <source>
        <dbReference type="PROSITE" id="PS50994"/>
    </source>
</evidence>
<gene>
    <name evidence="3" type="primary">LOC112458106</name>
</gene>
<dbReference type="Pfam" id="PF18701">
    <property type="entry name" value="DUF5641"/>
    <property type="match status" value="1"/>
</dbReference>
<dbReference type="RefSeq" id="XP_024877310.1">
    <property type="nucleotide sequence ID" value="XM_025021542.1"/>
</dbReference>
<evidence type="ECO:0000313" key="3">
    <source>
        <dbReference type="RefSeq" id="XP_024877310.1"/>
    </source>
</evidence>
<dbReference type="GO" id="GO:0003676">
    <property type="term" value="F:nucleic acid binding"/>
    <property type="evidence" value="ECO:0007669"/>
    <property type="project" value="InterPro"/>
</dbReference>